<dbReference type="Proteomes" id="UP001456224">
    <property type="component" value="Chromosome"/>
</dbReference>
<dbReference type="InterPro" id="IPR056086">
    <property type="entry name" value="DUF7669"/>
</dbReference>
<dbReference type="PANTHER" id="PTHR37291:SF1">
    <property type="entry name" value="TYPE IV METHYL-DIRECTED RESTRICTION ENZYME ECOKMCRB SUBUNIT"/>
    <property type="match status" value="1"/>
</dbReference>
<dbReference type="InterPro" id="IPR011704">
    <property type="entry name" value="ATPase_dyneun-rel_AAA"/>
</dbReference>
<organism evidence="3 4">
    <name type="scientific">Achromobacter veterisilvae</name>
    <dbReference type="NCBI Taxonomy" id="2069367"/>
    <lineage>
        <taxon>Bacteria</taxon>
        <taxon>Pseudomonadati</taxon>
        <taxon>Pseudomonadota</taxon>
        <taxon>Betaproteobacteria</taxon>
        <taxon>Burkholderiales</taxon>
        <taxon>Alcaligenaceae</taxon>
        <taxon>Achromobacter</taxon>
    </lineage>
</organism>
<evidence type="ECO:0000313" key="3">
    <source>
        <dbReference type="EMBL" id="WXR74010.1"/>
    </source>
</evidence>
<feature type="domain" description="ATPase dynein-related AAA" evidence="1">
    <location>
        <begin position="516"/>
        <end position="593"/>
    </location>
</feature>
<protein>
    <submittedName>
        <fullName evidence="3">AAA family ATPase</fullName>
    </submittedName>
</protein>
<dbReference type="Pfam" id="PF07728">
    <property type="entry name" value="AAA_5"/>
    <property type="match status" value="1"/>
</dbReference>
<reference evidence="3 4" key="1">
    <citation type="submission" date="2024-03" db="EMBL/GenBank/DDBJ databases">
        <title>Reference genomes for the five species model microbial community.</title>
        <authorList>
            <person name="Padfield D."/>
        </authorList>
    </citation>
    <scope>NUCLEOTIDE SEQUENCE [LARGE SCALE GENOMIC DNA]</scope>
    <source>
        <strain evidence="3 4">AB1</strain>
    </source>
</reference>
<dbReference type="InterPro" id="IPR052934">
    <property type="entry name" value="Methyl-DNA_Rec/Restrict_Enz"/>
</dbReference>
<sequence length="736" mass="82695">MEELSGNATWMLELQAVESLGGKALESQIADYVHKHRPDIKETTVRLELTNLAVNANGRTSMPAGKEPRRTDGGHKFDRLFKTGTGEQAVYELYDPAKHGVWEIYRNADASSSHGTLIRKLDDREDIWTMLAKYPTFKSGKVGGSQSGQGSAAFIWRAVGYLIEKGTIEPFSTKKKNAENLVLSFWKTVPNAPDINRNLQEVGNARSAWREWLGDSNSVLHTENRPLTFNSALPMPTEPLNQILYGPPGTGKTYATIDKALAILEPDFSGNRAAKKAKFDEYAAAGQIQFVTFHQSFSYEDFVEGIRAETNETTRQLEYNVEDGVFKRLCNAARRRVVQSADKNIDLKGRRIWKISLGEAGIEEGVYEDSIQQGLALIGFGGNTDFSGVQSREDISKKFRHAVPNSESDYTVAALNTFIRQVKIGDILIATQGNLKFRAIGEVASDYVHVPRENDTYSQGRKVNWLCVYEQALPYQELMENRFSQRTIYELRAGSINPDKLAKLLAPAEAEQDSVPRVLIIDEINRGNISRIFGELITLIESSKRSGQPEALEVTLPYSKEPFSVPDNVYLLGTMNTADRSLAGLDVALRRRFVFEEMPPRPEMLEHRKIDGIDLTELLTVLNQRIEVLLGRDHLLGHAYFIDVDSLPKLIAKFQHQIIPLLQEYFFEDWEKIALVLNDPRKAKEHQFLSKPEFDMTTLFGANSNAGNGAPRWAINATAFELPDSYIGIYAREPNP</sequence>
<dbReference type="RefSeq" id="WP_338879934.1">
    <property type="nucleotide sequence ID" value="NZ_CP148753.1"/>
</dbReference>
<feature type="domain" description="DUF7669" evidence="2">
    <location>
        <begin position="9"/>
        <end position="70"/>
    </location>
</feature>
<dbReference type="Pfam" id="PF24706">
    <property type="entry name" value="DUF7669"/>
    <property type="match status" value="1"/>
</dbReference>
<dbReference type="PANTHER" id="PTHR37291">
    <property type="entry name" value="5-METHYLCYTOSINE-SPECIFIC RESTRICTION ENZYME B"/>
    <property type="match status" value="1"/>
</dbReference>
<accession>A0ABZ2RZ90</accession>
<proteinExistence type="predicted"/>
<dbReference type="SUPFAM" id="SSF52540">
    <property type="entry name" value="P-loop containing nucleoside triphosphate hydrolases"/>
    <property type="match status" value="1"/>
</dbReference>
<name>A0ABZ2RZ90_9BURK</name>
<gene>
    <name evidence="3" type="ORF">WHX56_00590</name>
</gene>
<dbReference type="EMBL" id="CP148753">
    <property type="protein sequence ID" value="WXR74010.1"/>
    <property type="molecule type" value="Genomic_DNA"/>
</dbReference>
<evidence type="ECO:0000259" key="2">
    <source>
        <dbReference type="Pfam" id="PF24706"/>
    </source>
</evidence>
<evidence type="ECO:0000259" key="1">
    <source>
        <dbReference type="Pfam" id="PF07728"/>
    </source>
</evidence>
<dbReference type="InterPro" id="IPR027417">
    <property type="entry name" value="P-loop_NTPase"/>
</dbReference>
<evidence type="ECO:0000313" key="4">
    <source>
        <dbReference type="Proteomes" id="UP001456224"/>
    </source>
</evidence>
<keyword evidence="4" id="KW-1185">Reference proteome</keyword>
<dbReference type="Gene3D" id="3.40.50.300">
    <property type="entry name" value="P-loop containing nucleotide triphosphate hydrolases"/>
    <property type="match status" value="1"/>
</dbReference>